<evidence type="ECO:0000313" key="10">
    <source>
        <dbReference type="EMBL" id="MAG22178.1"/>
    </source>
</evidence>
<comment type="pathway">
    <text evidence="8">Protein modification; protein lipoylation via endogenous pathway; protein N(6)-(lipoyl)lysine from octanoyl-[acyl-carrier-protein]: step 2/2.</text>
</comment>
<dbReference type="SMART" id="SM00729">
    <property type="entry name" value="Elp3"/>
    <property type="match status" value="1"/>
</dbReference>
<dbReference type="Gene3D" id="3.20.20.70">
    <property type="entry name" value="Aldolase class I"/>
    <property type="match status" value="1"/>
</dbReference>
<dbReference type="InterPro" id="IPR031691">
    <property type="entry name" value="LIAS_N"/>
</dbReference>
<evidence type="ECO:0000256" key="2">
    <source>
        <dbReference type="ARBA" id="ARBA00022679"/>
    </source>
</evidence>
<dbReference type="EC" id="2.8.1.8" evidence="8"/>
<dbReference type="GO" id="GO:0051539">
    <property type="term" value="F:4 iron, 4 sulfur cluster binding"/>
    <property type="evidence" value="ECO:0007669"/>
    <property type="project" value="UniProtKB-UniRule"/>
</dbReference>
<dbReference type="SUPFAM" id="SSF102114">
    <property type="entry name" value="Radical SAM enzymes"/>
    <property type="match status" value="1"/>
</dbReference>
<keyword evidence="2 8" id="KW-0808">Transferase</keyword>
<evidence type="ECO:0000256" key="8">
    <source>
        <dbReference type="HAMAP-Rule" id="MF_00206"/>
    </source>
</evidence>
<dbReference type="SFLD" id="SFLDF00271">
    <property type="entry name" value="lipoyl_synthase"/>
    <property type="match status" value="1"/>
</dbReference>
<dbReference type="GO" id="GO:0016992">
    <property type="term" value="F:lipoate synthase activity"/>
    <property type="evidence" value="ECO:0007669"/>
    <property type="project" value="UniProtKB-UniRule"/>
</dbReference>
<dbReference type="CDD" id="cd01335">
    <property type="entry name" value="Radical_SAM"/>
    <property type="match status" value="1"/>
</dbReference>
<dbReference type="GO" id="GO:0009249">
    <property type="term" value="P:protein lipoylation"/>
    <property type="evidence" value="ECO:0007669"/>
    <property type="project" value="UniProtKB-UniRule"/>
</dbReference>
<dbReference type="InterPro" id="IPR013785">
    <property type="entry name" value="Aldolase_TIM"/>
</dbReference>
<keyword evidence="1 8" id="KW-0004">4Fe-4S</keyword>
<evidence type="ECO:0000313" key="11">
    <source>
        <dbReference type="Proteomes" id="UP000226592"/>
    </source>
</evidence>
<name>A0A2D6M176_9ARCH</name>
<sequence>MEAVRKPEWIRSKLPAGDNTAFVNSELKGKNLNTVCEEAKCPNKGECWDSGTATFMLMGNTCTRHCSFCAVKSARQGEVLDKEEPHKIAEAVRKMRLNYVVLTSVDRDDLPDLGAGHFANCIKAVKKEGVKVEVLIPDFQGRKDCLEKIVKAKPDVIGHNIEVVERLQRTARDVRASYKQSLRLIHNVKGLSGKILTKSGLMLGLGEKKKEILKVMDDLLGVGCDFLTIGQYLQPTKKSLMVYEYVKPEAFDELKKVGVEKGFKYVASGPLVRSSYMAGDFYEGKVDL</sequence>
<dbReference type="PANTHER" id="PTHR10949">
    <property type="entry name" value="LIPOYL SYNTHASE"/>
    <property type="match status" value="1"/>
</dbReference>
<dbReference type="InterPro" id="IPR003698">
    <property type="entry name" value="Lipoyl_synth"/>
</dbReference>
<organism evidence="10 11">
    <name type="scientific">Candidatus Iainarchaeum sp</name>
    <dbReference type="NCBI Taxonomy" id="3101447"/>
    <lineage>
        <taxon>Archaea</taxon>
        <taxon>Candidatus Iainarchaeota</taxon>
        <taxon>Candidatus Iainarchaeia</taxon>
        <taxon>Candidatus Iainarchaeales</taxon>
        <taxon>Candidatus Iainarchaeaceae</taxon>
        <taxon>Candidatus Iainarchaeum</taxon>
    </lineage>
</organism>
<evidence type="ECO:0000256" key="3">
    <source>
        <dbReference type="ARBA" id="ARBA00022691"/>
    </source>
</evidence>
<evidence type="ECO:0000256" key="7">
    <source>
        <dbReference type="ARBA" id="ARBA00047326"/>
    </source>
</evidence>
<reference evidence="11" key="1">
    <citation type="submission" date="2017-09" db="EMBL/GenBank/DDBJ databases">
        <title>The Reconstruction of 2,631 Draft Metagenome-Assembled Genomes from the Global Oceans.</title>
        <authorList>
            <person name="Tully B.J."/>
            <person name="Graham E.D."/>
            <person name="Heidelberg J.F."/>
        </authorList>
    </citation>
    <scope>NUCLEOTIDE SEQUENCE [LARGE SCALE GENOMIC DNA]</scope>
</reference>
<dbReference type="PROSITE" id="PS51918">
    <property type="entry name" value="RADICAL_SAM"/>
    <property type="match status" value="1"/>
</dbReference>
<comment type="catalytic activity">
    <reaction evidence="7 8">
        <text>[[Fe-S] cluster scaffold protein carrying a second [4Fe-4S](2+) cluster] + N(6)-octanoyl-L-lysyl-[protein] + 2 oxidized [2Fe-2S]-[ferredoxin] + 2 S-adenosyl-L-methionine + 4 H(+) = [[Fe-S] cluster scaffold protein] + N(6)-[(R)-dihydrolipoyl]-L-lysyl-[protein] + 4 Fe(3+) + 2 hydrogen sulfide + 2 5'-deoxyadenosine + 2 L-methionine + 2 reduced [2Fe-2S]-[ferredoxin]</text>
        <dbReference type="Rhea" id="RHEA:16585"/>
        <dbReference type="Rhea" id="RHEA-COMP:9928"/>
        <dbReference type="Rhea" id="RHEA-COMP:10000"/>
        <dbReference type="Rhea" id="RHEA-COMP:10001"/>
        <dbReference type="Rhea" id="RHEA-COMP:10475"/>
        <dbReference type="Rhea" id="RHEA-COMP:14568"/>
        <dbReference type="Rhea" id="RHEA-COMP:14569"/>
        <dbReference type="ChEBI" id="CHEBI:15378"/>
        <dbReference type="ChEBI" id="CHEBI:17319"/>
        <dbReference type="ChEBI" id="CHEBI:29034"/>
        <dbReference type="ChEBI" id="CHEBI:29919"/>
        <dbReference type="ChEBI" id="CHEBI:33722"/>
        <dbReference type="ChEBI" id="CHEBI:33737"/>
        <dbReference type="ChEBI" id="CHEBI:33738"/>
        <dbReference type="ChEBI" id="CHEBI:57844"/>
        <dbReference type="ChEBI" id="CHEBI:59789"/>
        <dbReference type="ChEBI" id="CHEBI:78809"/>
        <dbReference type="ChEBI" id="CHEBI:83100"/>
        <dbReference type="EC" id="2.8.1.8"/>
    </reaction>
</comment>
<keyword evidence="5 8" id="KW-0408">Iron</keyword>
<dbReference type="AlphaFoldDB" id="A0A2D6M176"/>
<feature type="binding site" evidence="8">
    <location>
        <position position="47"/>
    </location>
    <ligand>
        <name>[4Fe-4S] cluster</name>
        <dbReference type="ChEBI" id="CHEBI:49883"/>
        <label>1</label>
    </ligand>
</feature>
<accession>A0A2D6M176</accession>
<dbReference type="InterPro" id="IPR007197">
    <property type="entry name" value="rSAM"/>
</dbReference>
<evidence type="ECO:0000256" key="6">
    <source>
        <dbReference type="ARBA" id="ARBA00023014"/>
    </source>
</evidence>
<comment type="cofactor">
    <cofactor evidence="8">
        <name>[4Fe-4S] cluster</name>
        <dbReference type="ChEBI" id="CHEBI:49883"/>
    </cofactor>
    <text evidence="8">Binds 2 [4Fe-4S] clusters per subunit. One cluster is coordinated with 3 cysteines and an exchangeable S-adenosyl-L-methionine.</text>
</comment>
<keyword evidence="4 8" id="KW-0479">Metal-binding</keyword>
<dbReference type="GO" id="GO:0005737">
    <property type="term" value="C:cytoplasm"/>
    <property type="evidence" value="ECO:0007669"/>
    <property type="project" value="UniProtKB-SubCell"/>
</dbReference>
<feature type="binding site" evidence="8">
    <location>
        <position position="41"/>
    </location>
    <ligand>
        <name>[4Fe-4S] cluster</name>
        <dbReference type="ChEBI" id="CHEBI:49883"/>
        <label>1</label>
    </ligand>
</feature>
<feature type="binding site" evidence="8">
    <location>
        <position position="275"/>
    </location>
    <ligand>
        <name>[4Fe-4S] cluster</name>
        <dbReference type="ChEBI" id="CHEBI:49883"/>
        <label>1</label>
    </ligand>
</feature>
<dbReference type="HAMAP" id="MF_00206">
    <property type="entry name" value="Lipoyl_synth"/>
    <property type="match status" value="1"/>
</dbReference>
<dbReference type="InterPro" id="IPR058240">
    <property type="entry name" value="rSAM_sf"/>
</dbReference>
<feature type="domain" description="Radical SAM core" evidence="9">
    <location>
        <begin position="48"/>
        <end position="264"/>
    </location>
</feature>
<dbReference type="PIRSF" id="PIRSF005963">
    <property type="entry name" value="Lipoyl_synth"/>
    <property type="match status" value="1"/>
</dbReference>
<dbReference type="NCBIfam" id="NF009544">
    <property type="entry name" value="PRK12928.1"/>
    <property type="match status" value="1"/>
</dbReference>
<feature type="binding site" evidence="8">
    <location>
        <position position="69"/>
    </location>
    <ligand>
        <name>[4Fe-4S] cluster</name>
        <dbReference type="ChEBI" id="CHEBI:49883"/>
        <label>2</label>
        <note>4Fe-4S-S-AdoMet</note>
    </ligand>
</feature>
<proteinExistence type="inferred from homology"/>
<protein>
    <recommendedName>
        <fullName evidence="8">Lipoyl synthase</fullName>
        <ecNumber evidence="8">2.8.1.8</ecNumber>
    </recommendedName>
    <alternativeName>
        <fullName evidence="8">Lip-syn</fullName>
        <shortName evidence="8">LS</shortName>
    </alternativeName>
    <alternativeName>
        <fullName evidence="8">Lipoate synthase</fullName>
    </alternativeName>
    <alternativeName>
        <fullName evidence="8">Lipoic acid synthase</fullName>
    </alternativeName>
    <alternativeName>
        <fullName evidence="8">Sulfur insertion protein LipA</fullName>
    </alternativeName>
</protein>
<dbReference type="Pfam" id="PF04055">
    <property type="entry name" value="Radical_SAM"/>
    <property type="match status" value="1"/>
</dbReference>
<dbReference type="GO" id="GO:0046872">
    <property type="term" value="F:metal ion binding"/>
    <property type="evidence" value="ECO:0007669"/>
    <property type="project" value="UniProtKB-KW"/>
</dbReference>
<gene>
    <name evidence="8 10" type="primary">lipA</name>
    <name evidence="10" type="ORF">CL943_02640</name>
</gene>
<dbReference type="InterPro" id="IPR006638">
    <property type="entry name" value="Elp3/MiaA/NifB-like_rSAM"/>
</dbReference>
<dbReference type="Proteomes" id="UP000226592">
    <property type="component" value="Unassembled WGS sequence"/>
</dbReference>
<dbReference type="UniPathway" id="UPA00538">
    <property type="reaction ID" value="UER00593"/>
</dbReference>
<dbReference type="NCBIfam" id="NF004019">
    <property type="entry name" value="PRK05481.1"/>
    <property type="match status" value="1"/>
</dbReference>
<dbReference type="PANTHER" id="PTHR10949:SF0">
    <property type="entry name" value="LIPOYL SYNTHASE, MITOCHONDRIAL"/>
    <property type="match status" value="1"/>
</dbReference>
<feature type="binding site" evidence="8">
    <location>
        <position position="62"/>
    </location>
    <ligand>
        <name>[4Fe-4S] cluster</name>
        <dbReference type="ChEBI" id="CHEBI:49883"/>
        <label>2</label>
        <note>4Fe-4S-S-AdoMet</note>
    </ligand>
</feature>
<dbReference type="SFLD" id="SFLDG01058">
    <property type="entry name" value="lipoyl_synthase_like"/>
    <property type="match status" value="1"/>
</dbReference>
<evidence type="ECO:0000256" key="5">
    <source>
        <dbReference type="ARBA" id="ARBA00023004"/>
    </source>
</evidence>
<keyword evidence="3 8" id="KW-0949">S-adenosyl-L-methionine</keyword>
<comment type="caution">
    <text evidence="10">The sequence shown here is derived from an EMBL/GenBank/DDBJ whole genome shotgun (WGS) entry which is preliminary data.</text>
</comment>
<evidence type="ECO:0000259" key="9">
    <source>
        <dbReference type="PROSITE" id="PS51918"/>
    </source>
</evidence>
<feature type="binding site" evidence="8">
    <location>
        <position position="66"/>
    </location>
    <ligand>
        <name>[4Fe-4S] cluster</name>
        <dbReference type="ChEBI" id="CHEBI:49883"/>
        <label>2</label>
        <note>4Fe-4S-S-AdoMet</note>
    </ligand>
</feature>
<keyword evidence="8" id="KW-0963">Cytoplasm</keyword>
<feature type="binding site" evidence="8">
    <location>
        <position position="36"/>
    </location>
    <ligand>
        <name>[4Fe-4S] cluster</name>
        <dbReference type="ChEBI" id="CHEBI:49883"/>
        <label>1</label>
    </ligand>
</feature>
<dbReference type="EMBL" id="NZBU01000008">
    <property type="protein sequence ID" value="MAG22178.1"/>
    <property type="molecule type" value="Genomic_DNA"/>
</dbReference>
<keyword evidence="6 8" id="KW-0411">Iron-sulfur</keyword>
<comment type="similarity">
    <text evidence="8">Belongs to the radical SAM superfamily. Lipoyl synthase family.</text>
</comment>
<comment type="subcellular location">
    <subcellularLocation>
        <location evidence="8">Cytoplasm</location>
    </subcellularLocation>
</comment>
<dbReference type="SFLD" id="SFLDS00029">
    <property type="entry name" value="Radical_SAM"/>
    <property type="match status" value="1"/>
</dbReference>
<dbReference type="Pfam" id="PF16881">
    <property type="entry name" value="LIAS_N"/>
    <property type="match status" value="1"/>
</dbReference>
<evidence type="ECO:0000256" key="4">
    <source>
        <dbReference type="ARBA" id="ARBA00022723"/>
    </source>
</evidence>
<evidence type="ECO:0000256" key="1">
    <source>
        <dbReference type="ARBA" id="ARBA00022485"/>
    </source>
</evidence>
<dbReference type="NCBIfam" id="TIGR00510">
    <property type="entry name" value="lipA"/>
    <property type="match status" value="1"/>
</dbReference>
<comment type="function">
    <text evidence="8">Catalyzes the radical-mediated insertion of two sulfur atoms into the C-6 and C-8 positions of the octanoyl moiety bound to the lipoyl domains of lipoate-dependent enzymes, thereby converting the octanoylated domains into lipoylated derivatives.</text>
</comment>